<evidence type="ECO:0000313" key="10">
    <source>
        <dbReference type="Proteomes" id="UP001157418"/>
    </source>
</evidence>
<dbReference type="EMBL" id="CAKMRJ010002223">
    <property type="protein sequence ID" value="CAH1425998.1"/>
    <property type="molecule type" value="Genomic_DNA"/>
</dbReference>
<name>A0AAU9MZE4_9ASTR</name>
<protein>
    <recommendedName>
        <fullName evidence="8">TF-B3 domain-containing protein</fullName>
    </recommendedName>
</protein>
<keyword evidence="5" id="KW-0539">Nucleus</keyword>
<keyword evidence="10" id="KW-1185">Reference proteome</keyword>
<reference evidence="9 10" key="1">
    <citation type="submission" date="2022-01" db="EMBL/GenBank/DDBJ databases">
        <authorList>
            <person name="Xiong W."/>
            <person name="Schranz E."/>
        </authorList>
    </citation>
    <scope>NUCLEOTIDE SEQUENCE [LARGE SCALE GENOMIC DNA]</scope>
</reference>
<dbReference type="PANTHER" id="PTHR31391">
    <property type="entry name" value="B3 DOMAIN-CONTAINING PROTEIN OS11G0197600-RELATED"/>
    <property type="match status" value="1"/>
</dbReference>
<gene>
    <name evidence="9" type="ORF">LVIROSA_LOCUS13108</name>
</gene>
<sequence length="297" mass="33911">MNRLKISEQTKQIGVEAYLNGEGGRRRRQRSLTGGRSPVGNGSSEANRNEKMRTNLLAACKSSFRFAKMVAPKKVNYEECRQKRLEENKKRMEELKLNALALSLRIISTPKPTPMKKVNRTPRKPLDLSSVRRSNRVADKPPPSYKEILVEPLGMRRSYGMKVRDLSNRIYASDEDREYASERAEELHSKLQPDFPSFLKPMLISHVSGGFWLGLPVYFCKSYLPKRDEIMTLVDEDGDEWPTKYLPRKTGLSGGWKAFAEDHKLVDGDALIFQLIKPTVFKVYITRVNQAGDSDDA</sequence>
<evidence type="ECO:0000259" key="8">
    <source>
        <dbReference type="PROSITE" id="PS50863"/>
    </source>
</evidence>
<evidence type="ECO:0000256" key="6">
    <source>
        <dbReference type="SAM" id="Coils"/>
    </source>
</evidence>
<dbReference type="InterPro" id="IPR015300">
    <property type="entry name" value="DNA-bd_pseudobarrel_sf"/>
</dbReference>
<dbReference type="PANTHER" id="PTHR31391:SF99">
    <property type="entry name" value="B3 DOMAIN-CONTAINING PROTEIN OS06G0194400"/>
    <property type="match status" value="1"/>
</dbReference>
<evidence type="ECO:0000256" key="3">
    <source>
        <dbReference type="ARBA" id="ARBA00023125"/>
    </source>
</evidence>
<feature type="coiled-coil region" evidence="6">
    <location>
        <begin position="75"/>
        <end position="105"/>
    </location>
</feature>
<dbReference type="SMART" id="SM01019">
    <property type="entry name" value="B3"/>
    <property type="match status" value="1"/>
</dbReference>
<organism evidence="9 10">
    <name type="scientific">Lactuca virosa</name>
    <dbReference type="NCBI Taxonomy" id="75947"/>
    <lineage>
        <taxon>Eukaryota</taxon>
        <taxon>Viridiplantae</taxon>
        <taxon>Streptophyta</taxon>
        <taxon>Embryophyta</taxon>
        <taxon>Tracheophyta</taxon>
        <taxon>Spermatophyta</taxon>
        <taxon>Magnoliopsida</taxon>
        <taxon>eudicotyledons</taxon>
        <taxon>Gunneridae</taxon>
        <taxon>Pentapetalae</taxon>
        <taxon>asterids</taxon>
        <taxon>campanulids</taxon>
        <taxon>Asterales</taxon>
        <taxon>Asteraceae</taxon>
        <taxon>Cichorioideae</taxon>
        <taxon>Cichorieae</taxon>
        <taxon>Lactucinae</taxon>
        <taxon>Lactuca</taxon>
    </lineage>
</organism>
<dbReference type="InterPro" id="IPR003340">
    <property type="entry name" value="B3_DNA-bd"/>
</dbReference>
<dbReference type="SUPFAM" id="SSF101936">
    <property type="entry name" value="DNA-binding pseudobarrel domain"/>
    <property type="match status" value="1"/>
</dbReference>
<keyword evidence="6" id="KW-0175">Coiled coil</keyword>
<evidence type="ECO:0000256" key="4">
    <source>
        <dbReference type="ARBA" id="ARBA00023163"/>
    </source>
</evidence>
<feature type="region of interest" description="Disordered" evidence="7">
    <location>
        <begin position="20"/>
        <end position="50"/>
    </location>
</feature>
<comment type="subcellular location">
    <subcellularLocation>
        <location evidence="1">Nucleus</location>
    </subcellularLocation>
</comment>
<dbReference type="Proteomes" id="UP001157418">
    <property type="component" value="Unassembled WGS sequence"/>
</dbReference>
<evidence type="ECO:0000256" key="7">
    <source>
        <dbReference type="SAM" id="MobiDB-lite"/>
    </source>
</evidence>
<dbReference type="GO" id="GO:0003677">
    <property type="term" value="F:DNA binding"/>
    <property type="evidence" value="ECO:0007669"/>
    <property type="project" value="UniProtKB-KW"/>
</dbReference>
<proteinExistence type="predicted"/>
<dbReference type="AlphaFoldDB" id="A0AAU9MZE4"/>
<dbReference type="Gene3D" id="2.40.330.10">
    <property type="entry name" value="DNA-binding pseudobarrel domain"/>
    <property type="match status" value="1"/>
</dbReference>
<evidence type="ECO:0000256" key="2">
    <source>
        <dbReference type="ARBA" id="ARBA00023015"/>
    </source>
</evidence>
<evidence type="ECO:0000256" key="1">
    <source>
        <dbReference type="ARBA" id="ARBA00004123"/>
    </source>
</evidence>
<dbReference type="GO" id="GO:0005634">
    <property type="term" value="C:nucleus"/>
    <property type="evidence" value="ECO:0007669"/>
    <property type="project" value="UniProtKB-SubCell"/>
</dbReference>
<keyword evidence="3" id="KW-0238">DNA-binding</keyword>
<feature type="domain" description="TF-B3" evidence="8">
    <location>
        <begin position="198"/>
        <end position="289"/>
    </location>
</feature>
<dbReference type="CDD" id="cd10017">
    <property type="entry name" value="B3_DNA"/>
    <property type="match status" value="1"/>
</dbReference>
<dbReference type="InterPro" id="IPR044837">
    <property type="entry name" value="REM16-like"/>
</dbReference>
<dbReference type="PROSITE" id="PS50863">
    <property type="entry name" value="B3"/>
    <property type="match status" value="1"/>
</dbReference>
<accession>A0AAU9MZE4</accession>
<evidence type="ECO:0000313" key="9">
    <source>
        <dbReference type="EMBL" id="CAH1425998.1"/>
    </source>
</evidence>
<comment type="caution">
    <text evidence="9">The sequence shown here is derived from an EMBL/GenBank/DDBJ whole genome shotgun (WGS) entry which is preliminary data.</text>
</comment>
<keyword evidence="4" id="KW-0804">Transcription</keyword>
<dbReference type="Pfam" id="PF02362">
    <property type="entry name" value="B3"/>
    <property type="match status" value="1"/>
</dbReference>
<evidence type="ECO:0000256" key="5">
    <source>
        <dbReference type="ARBA" id="ARBA00023242"/>
    </source>
</evidence>
<keyword evidence="2" id="KW-0805">Transcription regulation</keyword>